<organism evidence="9 10">
    <name type="scientific">Arthrobacter halodurans</name>
    <dbReference type="NCBI Taxonomy" id="516699"/>
    <lineage>
        <taxon>Bacteria</taxon>
        <taxon>Bacillati</taxon>
        <taxon>Actinomycetota</taxon>
        <taxon>Actinomycetes</taxon>
        <taxon>Micrococcales</taxon>
        <taxon>Micrococcaceae</taxon>
        <taxon>Arthrobacter</taxon>
    </lineage>
</organism>
<keyword evidence="4" id="KW-1003">Cell membrane</keyword>
<comment type="similarity">
    <text evidence="2">Belongs to the AmiS/UreI family.</text>
</comment>
<evidence type="ECO:0000256" key="7">
    <source>
        <dbReference type="ARBA" id="ARBA00023136"/>
    </source>
</evidence>
<name>A0ABV4UMB5_9MICC</name>
<feature type="transmembrane region" description="Helical" evidence="8">
    <location>
        <begin position="55"/>
        <end position="74"/>
    </location>
</feature>
<keyword evidence="6 8" id="KW-1133">Transmembrane helix</keyword>
<proteinExistence type="inferred from homology"/>
<accession>A0ABV4UMB5</accession>
<dbReference type="Pfam" id="PF02293">
    <property type="entry name" value="AmiS_UreI"/>
    <property type="match status" value="1"/>
</dbReference>
<dbReference type="Proteomes" id="UP001575652">
    <property type="component" value="Unassembled WGS sequence"/>
</dbReference>
<feature type="transmembrane region" description="Helical" evidence="8">
    <location>
        <begin position="29"/>
        <end position="49"/>
    </location>
</feature>
<gene>
    <name evidence="9" type="ORF">ACETWP_07995</name>
</gene>
<comment type="caution">
    <text evidence="9">The sequence shown here is derived from an EMBL/GenBank/DDBJ whole genome shotgun (WGS) entry which is preliminary data.</text>
</comment>
<dbReference type="EMBL" id="JBHDLJ010000005">
    <property type="protein sequence ID" value="MFB0834527.1"/>
    <property type="molecule type" value="Genomic_DNA"/>
</dbReference>
<feature type="transmembrane region" description="Helical" evidence="8">
    <location>
        <begin position="141"/>
        <end position="162"/>
    </location>
</feature>
<comment type="subcellular location">
    <subcellularLocation>
        <location evidence="1">Cell membrane</location>
        <topology evidence="1">Multi-pass membrane protein</topology>
    </subcellularLocation>
</comment>
<dbReference type="CDD" id="cd13429">
    <property type="entry name" value="UreI_AmiS_like_2"/>
    <property type="match status" value="1"/>
</dbReference>
<dbReference type="InterPro" id="IPR038523">
    <property type="entry name" value="AmiSUreI_transpt_sf"/>
</dbReference>
<evidence type="ECO:0000256" key="3">
    <source>
        <dbReference type="ARBA" id="ARBA00022448"/>
    </source>
</evidence>
<evidence type="ECO:0000256" key="4">
    <source>
        <dbReference type="ARBA" id="ARBA00022475"/>
    </source>
</evidence>
<keyword evidence="3" id="KW-0813">Transport</keyword>
<feature type="transmembrane region" description="Helical" evidence="8">
    <location>
        <begin position="86"/>
        <end position="104"/>
    </location>
</feature>
<dbReference type="Gene3D" id="1.25.40.600">
    <property type="match status" value="1"/>
</dbReference>
<dbReference type="InterPro" id="IPR003211">
    <property type="entry name" value="AmiSUreI_transpt"/>
</dbReference>
<sequence length="206" mass="21890">MSNVGLLYVGAVLFINGLMLIGKVPGKSAAIINFFVGAMQVVFPTIIIAQSNGDPAVILGASGLYLFGFTYLYVALNQTFGLPGEGLGWFSLFVAFCAVGYGILNFTQANDPVFGVIWWIWAVLWFLFFLLLGLGKDSLTLFTGWFTIIVAHLTATIPALLLLSGSFEATTTNAIWMAAGGFLALAAAWFLGKRTAVSRASATAPA</sequence>
<feature type="transmembrane region" description="Helical" evidence="8">
    <location>
        <begin position="116"/>
        <end position="134"/>
    </location>
</feature>
<keyword evidence="5 8" id="KW-0812">Transmembrane</keyword>
<protein>
    <submittedName>
        <fullName evidence="9">AmiS/UreI family transporter</fullName>
    </submittedName>
</protein>
<keyword evidence="10" id="KW-1185">Reference proteome</keyword>
<evidence type="ECO:0000256" key="1">
    <source>
        <dbReference type="ARBA" id="ARBA00004651"/>
    </source>
</evidence>
<reference evidence="9 10" key="1">
    <citation type="submission" date="2024-09" db="EMBL/GenBank/DDBJ databases">
        <authorList>
            <person name="Salinas-Garcia M.A."/>
            <person name="Prieme A."/>
        </authorList>
    </citation>
    <scope>NUCLEOTIDE SEQUENCE [LARGE SCALE GENOMIC DNA]</scope>
    <source>
        <strain evidence="9 10">DSM 21081</strain>
    </source>
</reference>
<evidence type="ECO:0000256" key="2">
    <source>
        <dbReference type="ARBA" id="ARBA00010068"/>
    </source>
</evidence>
<dbReference type="RefSeq" id="WP_373971702.1">
    <property type="nucleotide sequence ID" value="NZ_JBHDLJ010000005.1"/>
</dbReference>
<evidence type="ECO:0000313" key="9">
    <source>
        <dbReference type="EMBL" id="MFB0834527.1"/>
    </source>
</evidence>
<keyword evidence="7 8" id="KW-0472">Membrane</keyword>
<feature type="transmembrane region" description="Helical" evidence="8">
    <location>
        <begin position="6"/>
        <end position="22"/>
    </location>
</feature>
<evidence type="ECO:0000313" key="10">
    <source>
        <dbReference type="Proteomes" id="UP001575652"/>
    </source>
</evidence>
<evidence type="ECO:0000256" key="5">
    <source>
        <dbReference type="ARBA" id="ARBA00022692"/>
    </source>
</evidence>
<feature type="transmembrane region" description="Helical" evidence="8">
    <location>
        <begin position="174"/>
        <end position="192"/>
    </location>
</feature>
<evidence type="ECO:0000256" key="6">
    <source>
        <dbReference type="ARBA" id="ARBA00022989"/>
    </source>
</evidence>
<evidence type="ECO:0000256" key="8">
    <source>
        <dbReference type="SAM" id="Phobius"/>
    </source>
</evidence>